<dbReference type="Gene3D" id="2.70.98.50">
    <property type="entry name" value="putative glycoside hydrolase family protein from bacillus halodurans"/>
    <property type="match status" value="1"/>
</dbReference>
<dbReference type="RefSeq" id="WP_185132372.1">
    <property type="nucleotide sequence ID" value="NZ_JACJVO010000036.1"/>
</dbReference>
<evidence type="ECO:0000313" key="4">
    <source>
        <dbReference type="EMBL" id="MBB6734712.1"/>
    </source>
</evidence>
<dbReference type="Proteomes" id="UP000564644">
    <property type="component" value="Unassembled WGS sequence"/>
</dbReference>
<dbReference type="PANTHER" id="PTHR31084:SF0">
    <property type="entry name" value="ALPHA-L-FUCOSIDASE 2"/>
    <property type="match status" value="1"/>
</dbReference>
<dbReference type="SUPFAM" id="SSF48208">
    <property type="entry name" value="Six-hairpin glycosidases"/>
    <property type="match status" value="1"/>
</dbReference>
<evidence type="ECO:0000259" key="2">
    <source>
        <dbReference type="Pfam" id="PF21307"/>
    </source>
</evidence>
<dbReference type="InterPro" id="IPR008928">
    <property type="entry name" value="6-hairpin_glycosidase_sf"/>
</dbReference>
<evidence type="ECO:0000259" key="3">
    <source>
        <dbReference type="Pfam" id="PF22124"/>
    </source>
</evidence>
<dbReference type="InterPro" id="IPR016518">
    <property type="entry name" value="Alpha-L-fucosidase"/>
</dbReference>
<dbReference type="InterPro" id="IPR049053">
    <property type="entry name" value="AFCA-like_C"/>
</dbReference>
<comment type="caution">
    <text evidence="4">The sequence shown here is derived from an EMBL/GenBank/DDBJ whole genome shotgun (WGS) entry which is preliminary data.</text>
</comment>
<dbReference type="Gene3D" id="1.50.10.10">
    <property type="match status" value="1"/>
</dbReference>
<reference evidence="4 5" key="1">
    <citation type="submission" date="2020-08" db="EMBL/GenBank/DDBJ databases">
        <title>Cohnella phylogeny.</title>
        <authorList>
            <person name="Dunlap C."/>
        </authorList>
    </citation>
    <scope>NUCLEOTIDE SEQUENCE [LARGE SCALE GENOMIC DNA]</scope>
    <source>
        <strain evidence="4 5">CBP 2801</strain>
    </source>
</reference>
<evidence type="ECO:0000313" key="5">
    <source>
        <dbReference type="Proteomes" id="UP000564644"/>
    </source>
</evidence>
<dbReference type="EMBL" id="JACJVO010000036">
    <property type="protein sequence ID" value="MBB6734712.1"/>
    <property type="molecule type" value="Genomic_DNA"/>
</dbReference>
<feature type="domain" description="Alpha fucosidase A-like C-terminal" evidence="2">
    <location>
        <begin position="703"/>
        <end position="796"/>
    </location>
</feature>
<dbReference type="Pfam" id="PF14498">
    <property type="entry name" value="Glyco_hyd_65N_2"/>
    <property type="match status" value="1"/>
</dbReference>
<keyword evidence="4" id="KW-0378">Hydrolase</keyword>
<dbReference type="GO" id="GO:0004560">
    <property type="term" value="F:alpha-L-fucosidase activity"/>
    <property type="evidence" value="ECO:0007669"/>
    <property type="project" value="InterPro"/>
</dbReference>
<dbReference type="InterPro" id="IPR027414">
    <property type="entry name" value="GH95_N_dom"/>
</dbReference>
<dbReference type="PIRSF" id="PIRSF007663">
    <property type="entry name" value="UCP007663"/>
    <property type="match status" value="1"/>
</dbReference>
<protein>
    <submittedName>
        <fullName evidence="4">Glycoside hydrolase family 95 protein</fullName>
    </submittedName>
</protein>
<sequence length="801" mass="90437">MKLEDVEKGFAYPGSLWWYKTPPTKFWEGLPLGTGRFAAMVYGNPFQEKITFNDETLWTGSPYNPNNAQGPEILKKVRELIMEKDYTQADKEIMKLGSRPMYTQCYQAMGVLNVRFDDHTDYSDYRRQLDMDNAVASVSYRSDDVTYKREVFASFPDQVVVLRLSADKPGKISFTAWFDTLHTDATSAVDANGTLVMNGRVQDQLMTDTQTPYDPLIRSQMKWQAGLRVASRGGVQSAVSVDAGEGRQPVAGIRISGADEATLILAGATNFVKWDDISADEQEACMKYLEAGDLHYETLLERHLQDYQPRFGSCRLFLGTDMHPEEDTTEKLEDLRNGRDDAHFAATYFQYARYLLLAAAREGTFAFNNHNIWLNDLMGRWEGRWTLNINIQECYWPVESTNLPEINDSLLFFVQQLYEAGKRTAGEVYGFDGWCAHHGVDIWMNTAFTSPSPHFGFFPTAGAWLCQQLYEHYRYMPDREYLQKIYPILRDAALFCMELLVEDPETGHLVACPSASPENEFINPADGTPTGLSMGSSIDTQMIRCLLRNCIEACASLGTDAQLSGRMEQALRRLPPHKIGKHGQLQEWYYDFEEYEVGHRHLSHLFAFYPDDDITPQKSPELTQAVKAVLDRRGEDKLGWSGAWKINLYARLGEGDKAHSYLYRMLCDVSIHPREEDSTVTPSFEGNQGIQGVCAGIAEMLLQSHENEIKLLPALPKVWTAGSVAGLRARGGCEVDIRWKDGNLAVAALKPKLDGRCRVRAKTPIAVAAADRAADVTRLNDFCVEFTAKANEVYYVTPLQN</sequence>
<dbReference type="InterPro" id="IPR012341">
    <property type="entry name" value="6hp_glycosidase-like_sf"/>
</dbReference>
<dbReference type="GO" id="GO:0005975">
    <property type="term" value="P:carbohydrate metabolic process"/>
    <property type="evidence" value="ECO:0007669"/>
    <property type="project" value="InterPro"/>
</dbReference>
<feature type="domain" description="Glycosyl hydrolase family 95 catalytic" evidence="3">
    <location>
        <begin position="296"/>
        <end position="701"/>
    </location>
</feature>
<keyword evidence="5" id="KW-1185">Reference proteome</keyword>
<dbReference type="Gene3D" id="2.60.40.1180">
    <property type="entry name" value="Golgi alpha-mannosidase II"/>
    <property type="match status" value="1"/>
</dbReference>
<dbReference type="InterPro" id="IPR013780">
    <property type="entry name" value="Glyco_hydro_b"/>
</dbReference>
<dbReference type="AlphaFoldDB" id="A0A7X0SRC8"/>
<gene>
    <name evidence="4" type="ORF">H7C18_27680</name>
</gene>
<organism evidence="4 5">
    <name type="scientific">Cohnella zeiphila</name>
    <dbReference type="NCBI Taxonomy" id="2761120"/>
    <lineage>
        <taxon>Bacteria</taxon>
        <taxon>Bacillati</taxon>
        <taxon>Bacillota</taxon>
        <taxon>Bacilli</taxon>
        <taxon>Bacillales</taxon>
        <taxon>Paenibacillaceae</taxon>
        <taxon>Cohnella</taxon>
    </lineage>
</organism>
<dbReference type="Pfam" id="PF21307">
    <property type="entry name" value="Glyco_hydro_95_C"/>
    <property type="match status" value="1"/>
</dbReference>
<name>A0A7X0SRC8_9BACL</name>
<proteinExistence type="predicted"/>
<dbReference type="PANTHER" id="PTHR31084">
    <property type="entry name" value="ALPHA-L-FUCOSIDASE 2"/>
    <property type="match status" value="1"/>
</dbReference>
<dbReference type="InterPro" id="IPR054363">
    <property type="entry name" value="GH95_cat"/>
</dbReference>
<dbReference type="Pfam" id="PF22124">
    <property type="entry name" value="Glyco_hydro_95_cat"/>
    <property type="match status" value="1"/>
</dbReference>
<evidence type="ECO:0000259" key="1">
    <source>
        <dbReference type="Pfam" id="PF14498"/>
    </source>
</evidence>
<accession>A0A7X0SRC8</accession>
<feature type="domain" description="Glycosyl hydrolase family 95 N-terminal" evidence="1">
    <location>
        <begin position="18"/>
        <end position="273"/>
    </location>
</feature>